<sequence>DIKDGTTITEIAGPDEKPFMDRVKKSNLRLAWSLSINWFNPHSNKTTRKKKSIGSIAMALLNLPPSLRYKAENRYLVGIIPGPREPSLEEINHLL</sequence>
<dbReference type="HOGENOM" id="CLU_179723_0_0_1"/>
<accession>A0A0C9WAW6</accession>
<feature type="non-terminal residue" evidence="1">
    <location>
        <position position="95"/>
    </location>
</feature>
<protein>
    <submittedName>
        <fullName evidence="1">Uncharacterized protein</fullName>
    </submittedName>
</protein>
<reference evidence="1 2" key="1">
    <citation type="submission" date="2014-04" db="EMBL/GenBank/DDBJ databases">
        <title>Evolutionary Origins and Diversification of the Mycorrhizal Mutualists.</title>
        <authorList>
            <consortium name="DOE Joint Genome Institute"/>
            <consortium name="Mycorrhizal Genomics Consortium"/>
            <person name="Kohler A."/>
            <person name="Kuo A."/>
            <person name="Nagy L.G."/>
            <person name="Floudas D."/>
            <person name="Copeland A."/>
            <person name="Barry K.W."/>
            <person name="Cichocki N."/>
            <person name="Veneault-Fourrey C."/>
            <person name="LaButti K."/>
            <person name="Lindquist E.A."/>
            <person name="Lipzen A."/>
            <person name="Lundell T."/>
            <person name="Morin E."/>
            <person name="Murat C."/>
            <person name="Riley R."/>
            <person name="Ohm R."/>
            <person name="Sun H."/>
            <person name="Tunlid A."/>
            <person name="Henrissat B."/>
            <person name="Grigoriev I.V."/>
            <person name="Hibbett D.S."/>
            <person name="Martin F."/>
        </authorList>
    </citation>
    <scope>NUCLEOTIDE SEQUENCE [LARGE SCALE GENOMIC DNA]</scope>
    <source>
        <strain evidence="1 2">MD-312</strain>
    </source>
</reference>
<keyword evidence="2" id="KW-1185">Reference proteome</keyword>
<proteinExistence type="predicted"/>
<gene>
    <name evidence="1" type="ORF">HYDPIDRAFT_76381</name>
</gene>
<organism evidence="1 2">
    <name type="scientific">Hydnomerulius pinastri MD-312</name>
    <dbReference type="NCBI Taxonomy" id="994086"/>
    <lineage>
        <taxon>Eukaryota</taxon>
        <taxon>Fungi</taxon>
        <taxon>Dikarya</taxon>
        <taxon>Basidiomycota</taxon>
        <taxon>Agaricomycotina</taxon>
        <taxon>Agaricomycetes</taxon>
        <taxon>Agaricomycetidae</taxon>
        <taxon>Boletales</taxon>
        <taxon>Boletales incertae sedis</taxon>
        <taxon>Leucogyrophana</taxon>
    </lineage>
</organism>
<dbReference type="AlphaFoldDB" id="A0A0C9WAW6"/>
<dbReference type="OrthoDB" id="3253623at2759"/>
<dbReference type="Proteomes" id="UP000053820">
    <property type="component" value="Unassembled WGS sequence"/>
</dbReference>
<evidence type="ECO:0000313" key="1">
    <source>
        <dbReference type="EMBL" id="KIJ60422.1"/>
    </source>
</evidence>
<dbReference type="EMBL" id="KN839872">
    <property type="protein sequence ID" value="KIJ60422.1"/>
    <property type="molecule type" value="Genomic_DNA"/>
</dbReference>
<feature type="non-terminal residue" evidence="1">
    <location>
        <position position="1"/>
    </location>
</feature>
<evidence type="ECO:0000313" key="2">
    <source>
        <dbReference type="Proteomes" id="UP000053820"/>
    </source>
</evidence>
<name>A0A0C9WAW6_9AGAM</name>